<dbReference type="EMBL" id="JAINUG010000009">
    <property type="protein sequence ID" value="KAJ8415456.1"/>
    <property type="molecule type" value="Genomic_DNA"/>
</dbReference>
<sequence length="102" mass="11132">MASAHIARSIRYQIPLECTLIYLFIHYSPGEYRALRQSHGLRPPLCGHPALCLQWHAGTGPSDCDSVKRRKELVAEGLAARHEIGSCAKLRSGAAAARVLAL</sequence>
<organism evidence="1 2">
    <name type="scientific">Aldrovandia affinis</name>
    <dbReference type="NCBI Taxonomy" id="143900"/>
    <lineage>
        <taxon>Eukaryota</taxon>
        <taxon>Metazoa</taxon>
        <taxon>Chordata</taxon>
        <taxon>Craniata</taxon>
        <taxon>Vertebrata</taxon>
        <taxon>Euteleostomi</taxon>
        <taxon>Actinopterygii</taxon>
        <taxon>Neopterygii</taxon>
        <taxon>Teleostei</taxon>
        <taxon>Notacanthiformes</taxon>
        <taxon>Halosauridae</taxon>
        <taxon>Aldrovandia</taxon>
    </lineage>
</organism>
<name>A0AAD7T6U2_9TELE</name>
<proteinExistence type="predicted"/>
<protein>
    <submittedName>
        <fullName evidence="1">Uncharacterized protein</fullName>
    </submittedName>
</protein>
<dbReference type="AlphaFoldDB" id="A0AAD7T6U2"/>
<evidence type="ECO:0000313" key="2">
    <source>
        <dbReference type="Proteomes" id="UP001221898"/>
    </source>
</evidence>
<comment type="caution">
    <text evidence="1">The sequence shown here is derived from an EMBL/GenBank/DDBJ whole genome shotgun (WGS) entry which is preliminary data.</text>
</comment>
<gene>
    <name evidence="1" type="ORF">AAFF_G00424360</name>
</gene>
<dbReference type="Proteomes" id="UP001221898">
    <property type="component" value="Unassembled WGS sequence"/>
</dbReference>
<accession>A0AAD7T6U2</accession>
<keyword evidence="2" id="KW-1185">Reference proteome</keyword>
<reference evidence="1" key="1">
    <citation type="journal article" date="2023" name="Science">
        <title>Genome structures resolve the early diversification of teleost fishes.</title>
        <authorList>
            <person name="Parey E."/>
            <person name="Louis A."/>
            <person name="Montfort J."/>
            <person name="Bouchez O."/>
            <person name="Roques C."/>
            <person name="Iampietro C."/>
            <person name="Lluch J."/>
            <person name="Castinel A."/>
            <person name="Donnadieu C."/>
            <person name="Desvignes T."/>
            <person name="Floi Bucao C."/>
            <person name="Jouanno E."/>
            <person name="Wen M."/>
            <person name="Mejri S."/>
            <person name="Dirks R."/>
            <person name="Jansen H."/>
            <person name="Henkel C."/>
            <person name="Chen W.J."/>
            <person name="Zahm M."/>
            <person name="Cabau C."/>
            <person name="Klopp C."/>
            <person name="Thompson A.W."/>
            <person name="Robinson-Rechavi M."/>
            <person name="Braasch I."/>
            <person name="Lecointre G."/>
            <person name="Bobe J."/>
            <person name="Postlethwait J.H."/>
            <person name="Berthelot C."/>
            <person name="Roest Crollius H."/>
            <person name="Guiguen Y."/>
        </authorList>
    </citation>
    <scope>NUCLEOTIDE SEQUENCE</scope>
    <source>
        <strain evidence="1">NC1722</strain>
    </source>
</reference>
<evidence type="ECO:0000313" key="1">
    <source>
        <dbReference type="EMBL" id="KAJ8415456.1"/>
    </source>
</evidence>